<dbReference type="Proteomes" id="UP000032180">
    <property type="component" value="Chromosome 8"/>
</dbReference>
<keyword evidence="3" id="KW-1185">Reference proteome</keyword>
<dbReference type="AlphaFoldDB" id="A0A0D9XAS1"/>
<sequence>MEVTVVDAVAVAAADKVDLKKETKKVQTQLARRHENSFILRPSTSCSRPSSRGFNTSPGSSAIWSSRLSTMVQQPSADNSSAEKDVHIRKVRNRSMQRVLGNNRSTSICYEDKTSSLGIALSSSNPYSFSYFQLVP</sequence>
<evidence type="ECO:0000313" key="3">
    <source>
        <dbReference type="Proteomes" id="UP000032180"/>
    </source>
</evidence>
<dbReference type="Gramene" id="LPERR08G20020.1">
    <property type="protein sequence ID" value="LPERR08G20020.1"/>
    <property type="gene ID" value="LPERR08G20020"/>
</dbReference>
<reference evidence="3" key="2">
    <citation type="submission" date="2013-12" db="EMBL/GenBank/DDBJ databases">
        <authorList>
            <person name="Yu Y."/>
            <person name="Lee S."/>
            <person name="de Baynast K."/>
            <person name="Wissotski M."/>
            <person name="Liu L."/>
            <person name="Talag J."/>
            <person name="Goicoechea J."/>
            <person name="Angelova A."/>
            <person name="Jetty R."/>
            <person name="Kudrna D."/>
            <person name="Golser W."/>
            <person name="Rivera L."/>
            <person name="Zhang J."/>
            <person name="Wing R."/>
        </authorList>
    </citation>
    <scope>NUCLEOTIDE SEQUENCE</scope>
</reference>
<dbReference type="HOGENOM" id="CLU_1878423_0_0_1"/>
<accession>A0A0D9XAS1</accession>
<feature type="region of interest" description="Disordered" evidence="1">
    <location>
        <begin position="65"/>
        <end position="88"/>
    </location>
</feature>
<name>A0A0D9XAS1_9ORYZ</name>
<reference evidence="2" key="3">
    <citation type="submission" date="2015-04" db="UniProtKB">
        <authorList>
            <consortium name="EnsemblPlants"/>
        </authorList>
    </citation>
    <scope>IDENTIFICATION</scope>
</reference>
<dbReference type="eggNOG" id="KOG4302">
    <property type="taxonomic scope" value="Eukaryota"/>
</dbReference>
<reference evidence="2 3" key="1">
    <citation type="submission" date="2012-08" db="EMBL/GenBank/DDBJ databases">
        <title>Oryza genome evolution.</title>
        <authorList>
            <person name="Wing R.A."/>
        </authorList>
    </citation>
    <scope>NUCLEOTIDE SEQUENCE</scope>
</reference>
<proteinExistence type="predicted"/>
<evidence type="ECO:0000256" key="1">
    <source>
        <dbReference type="SAM" id="MobiDB-lite"/>
    </source>
</evidence>
<evidence type="ECO:0000313" key="2">
    <source>
        <dbReference type="EnsemblPlants" id="LPERR08G20020.1"/>
    </source>
</evidence>
<dbReference type="STRING" id="77586.A0A0D9XAS1"/>
<organism evidence="2 3">
    <name type="scientific">Leersia perrieri</name>
    <dbReference type="NCBI Taxonomy" id="77586"/>
    <lineage>
        <taxon>Eukaryota</taxon>
        <taxon>Viridiplantae</taxon>
        <taxon>Streptophyta</taxon>
        <taxon>Embryophyta</taxon>
        <taxon>Tracheophyta</taxon>
        <taxon>Spermatophyta</taxon>
        <taxon>Magnoliopsida</taxon>
        <taxon>Liliopsida</taxon>
        <taxon>Poales</taxon>
        <taxon>Poaceae</taxon>
        <taxon>BOP clade</taxon>
        <taxon>Oryzoideae</taxon>
        <taxon>Oryzeae</taxon>
        <taxon>Oryzinae</taxon>
        <taxon>Leersia</taxon>
    </lineage>
</organism>
<dbReference type="EnsemblPlants" id="LPERR08G20020.1">
    <property type="protein sequence ID" value="LPERR08G20020.1"/>
    <property type="gene ID" value="LPERR08G20020"/>
</dbReference>
<protein>
    <submittedName>
        <fullName evidence="2">Uncharacterized protein</fullName>
    </submittedName>
</protein>
<feature type="compositionally biased region" description="Polar residues" evidence="1">
    <location>
        <begin position="65"/>
        <end position="80"/>
    </location>
</feature>